<dbReference type="EMBL" id="BSYO01000031">
    <property type="protein sequence ID" value="GMH26441.1"/>
    <property type="molecule type" value="Genomic_DNA"/>
</dbReference>
<proteinExistence type="predicted"/>
<evidence type="ECO:0000256" key="1">
    <source>
        <dbReference type="SAM" id="MobiDB-lite"/>
    </source>
</evidence>
<name>A0AAD3TC62_NEPGR</name>
<reference evidence="2" key="1">
    <citation type="submission" date="2023-05" db="EMBL/GenBank/DDBJ databases">
        <title>Nepenthes gracilis genome sequencing.</title>
        <authorList>
            <person name="Fukushima K."/>
        </authorList>
    </citation>
    <scope>NUCLEOTIDE SEQUENCE</scope>
    <source>
        <strain evidence="2">SING2019-196</strain>
    </source>
</reference>
<accession>A0AAD3TC62</accession>
<evidence type="ECO:0000313" key="3">
    <source>
        <dbReference type="Proteomes" id="UP001279734"/>
    </source>
</evidence>
<comment type="caution">
    <text evidence="2">The sequence shown here is derived from an EMBL/GenBank/DDBJ whole genome shotgun (WGS) entry which is preliminary data.</text>
</comment>
<feature type="region of interest" description="Disordered" evidence="1">
    <location>
        <begin position="1"/>
        <end position="36"/>
    </location>
</feature>
<keyword evidence="3" id="KW-1185">Reference proteome</keyword>
<gene>
    <name evidence="2" type="ORF">Nepgr_028284</name>
</gene>
<organism evidence="2 3">
    <name type="scientific">Nepenthes gracilis</name>
    <name type="common">Slender pitcher plant</name>
    <dbReference type="NCBI Taxonomy" id="150966"/>
    <lineage>
        <taxon>Eukaryota</taxon>
        <taxon>Viridiplantae</taxon>
        <taxon>Streptophyta</taxon>
        <taxon>Embryophyta</taxon>
        <taxon>Tracheophyta</taxon>
        <taxon>Spermatophyta</taxon>
        <taxon>Magnoliopsida</taxon>
        <taxon>eudicotyledons</taxon>
        <taxon>Gunneridae</taxon>
        <taxon>Pentapetalae</taxon>
        <taxon>Caryophyllales</taxon>
        <taxon>Nepenthaceae</taxon>
        <taxon>Nepenthes</taxon>
    </lineage>
</organism>
<feature type="compositionally biased region" description="Polar residues" evidence="1">
    <location>
        <begin position="1"/>
        <end position="15"/>
    </location>
</feature>
<protein>
    <submittedName>
        <fullName evidence="2">Uncharacterized protein</fullName>
    </submittedName>
</protein>
<evidence type="ECO:0000313" key="2">
    <source>
        <dbReference type="EMBL" id="GMH26441.1"/>
    </source>
</evidence>
<dbReference type="AlphaFoldDB" id="A0AAD3TC62"/>
<dbReference type="Proteomes" id="UP001279734">
    <property type="component" value="Unassembled WGS sequence"/>
</dbReference>
<sequence>MSSPETRNKAASSPMSPAGLCGHQTQHNSRPLSLPSLSSKYSEHSDDFISFLRSVLIVLEELGRSDISGKFFVSGTFSGDASRVTACGSKGILMERQLQA</sequence>